<comment type="caution">
    <text evidence="8">The sequence shown here is derived from an EMBL/GenBank/DDBJ whole genome shotgun (WGS) entry which is preliminary data.</text>
</comment>
<dbReference type="GO" id="GO:0016787">
    <property type="term" value="F:hydrolase activity"/>
    <property type="evidence" value="ECO:0007669"/>
    <property type="project" value="UniProtKB-KW"/>
</dbReference>
<proteinExistence type="predicted"/>
<dbReference type="InterPro" id="IPR001261">
    <property type="entry name" value="ArgE/DapE_CS"/>
</dbReference>
<evidence type="ECO:0000313" key="6">
    <source>
        <dbReference type="EMBL" id="TPD57985.1"/>
    </source>
</evidence>
<dbReference type="Pfam" id="PF01546">
    <property type="entry name" value="Peptidase_M20"/>
    <property type="match status" value="1"/>
</dbReference>
<reference evidence="9" key="1">
    <citation type="submission" date="2019-06" db="EMBL/GenBank/DDBJ databases">
        <title>The complete genome of Emcibacter congregatus ZYLT.</title>
        <authorList>
            <person name="Zhao Z."/>
        </authorList>
    </citation>
    <scope>NUCLEOTIDE SEQUENCE [LARGE SCALE GENOMIC DNA]</scope>
    <source>
        <strain evidence="9">MCCC 1A06723</strain>
    </source>
</reference>
<evidence type="ECO:0000259" key="5">
    <source>
        <dbReference type="Pfam" id="PF07687"/>
    </source>
</evidence>
<dbReference type="PANTHER" id="PTHR43808:SF32">
    <property type="entry name" value="ARGE_DAPE-RELATED DEACYLASE"/>
    <property type="match status" value="1"/>
</dbReference>
<organism evidence="8 9">
    <name type="scientific">Emcibacter nanhaiensis</name>
    <dbReference type="NCBI Taxonomy" id="1505037"/>
    <lineage>
        <taxon>Bacteria</taxon>
        <taxon>Pseudomonadati</taxon>
        <taxon>Pseudomonadota</taxon>
        <taxon>Alphaproteobacteria</taxon>
        <taxon>Emcibacterales</taxon>
        <taxon>Emcibacteraceae</taxon>
        <taxon>Emcibacter</taxon>
    </lineage>
</organism>
<dbReference type="InterPro" id="IPR011650">
    <property type="entry name" value="Peptidase_M20_dimer"/>
</dbReference>
<reference evidence="8" key="2">
    <citation type="submission" date="2019-06" db="EMBL/GenBank/DDBJ databases">
        <authorList>
            <person name="Zhao Z."/>
        </authorList>
    </citation>
    <scope>NUCLEOTIDE SEQUENCE</scope>
    <source>
        <strain evidence="8">MCCC 1A06723</strain>
    </source>
</reference>
<gene>
    <name evidence="8" type="ORF">FIV46_10550</name>
    <name evidence="7" type="ORF">FIV46_13920</name>
    <name evidence="6" type="ORF">FIV46_17780</name>
</gene>
<dbReference type="SUPFAM" id="SSF53187">
    <property type="entry name" value="Zn-dependent exopeptidases"/>
    <property type="match status" value="1"/>
</dbReference>
<dbReference type="SUPFAM" id="SSF55031">
    <property type="entry name" value="Bacterial exopeptidase dimerisation domain"/>
    <property type="match status" value="1"/>
</dbReference>
<keyword evidence="3" id="KW-0378">Hydrolase</keyword>
<keyword evidence="2" id="KW-0479">Metal-binding</keyword>
<dbReference type="Pfam" id="PF07687">
    <property type="entry name" value="M20_dimer"/>
    <property type="match status" value="1"/>
</dbReference>
<dbReference type="Gene3D" id="3.40.630.10">
    <property type="entry name" value="Zn peptidases"/>
    <property type="match status" value="1"/>
</dbReference>
<evidence type="ECO:0000313" key="8">
    <source>
        <dbReference type="EMBL" id="TPD59613.1"/>
    </source>
</evidence>
<dbReference type="EMBL" id="VFIY01000017">
    <property type="protein sequence ID" value="TPD58896.1"/>
    <property type="molecule type" value="Genomic_DNA"/>
</dbReference>
<protein>
    <submittedName>
        <fullName evidence="8">M20 family metallopeptidase</fullName>
    </submittedName>
</protein>
<dbReference type="InterPro" id="IPR050072">
    <property type="entry name" value="Peptidase_M20A"/>
</dbReference>
<evidence type="ECO:0000256" key="1">
    <source>
        <dbReference type="ARBA" id="ARBA00001947"/>
    </source>
</evidence>
<dbReference type="EMBL" id="VFIY01000011">
    <property type="protein sequence ID" value="TPD59613.1"/>
    <property type="molecule type" value="Genomic_DNA"/>
</dbReference>
<evidence type="ECO:0000313" key="9">
    <source>
        <dbReference type="Proteomes" id="UP000319148"/>
    </source>
</evidence>
<dbReference type="GO" id="GO:0046872">
    <property type="term" value="F:metal ion binding"/>
    <property type="evidence" value="ECO:0007669"/>
    <property type="project" value="UniProtKB-KW"/>
</dbReference>
<dbReference type="EMBL" id="VFIY01000018">
    <property type="protein sequence ID" value="TPD57985.1"/>
    <property type="molecule type" value="Genomic_DNA"/>
</dbReference>
<evidence type="ECO:0000256" key="4">
    <source>
        <dbReference type="ARBA" id="ARBA00022833"/>
    </source>
</evidence>
<keyword evidence="9" id="KW-1185">Reference proteome</keyword>
<evidence type="ECO:0000256" key="3">
    <source>
        <dbReference type="ARBA" id="ARBA00022801"/>
    </source>
</evidence>
<evidence type="ECO:0000313" key="7">
    <source>
        <dbReference type="EMBL" id="TPD58896.1"/>
    </source>
</evidence>
<dbReference type="Proteomes" id="UP000319148">
    <property type="component" value="Unassembled WGS sequence"/>
</dbReference>
<dbReference type="Gene3D" id="3.30.70.360">
    <property type="match status" value="1"/>
</dbReference>
<dbReference type="InterPro" id="IPR036264">
    <property type="entry name" value="Bact_exopeptidase_dim_dom"/>
</dbReference>
<keyword evidence="4" id="KW-0862">Zinc</keyword>
<comment type="cofactor">
    <cofactor evidence="1">
        <name>Zn(2+)</name>
        <dbReference type="ChEBI" id="CHEBI:29105"/>
    </cofactor>
</comment>
<accession>A0A501PGM2</accession>
<sequence>MEKVVNINSGTRNISGVRKVGEEFAAEFEKLGFKNFWIKMPFEMKRAGHLYSQREGEDGPHILLIGHLDTVFSKDSDFQKFTHQGNHITGPGVVDMKGGDVVMLYALKALHACGILDGKSIKIFLTGDEENVGPPLSLSRRELIDAAKQSDMALSFESGQQDQAVIARRGASLWSLGVSAKRAHSSTIFSEDSGDGAIYETARILKKFHKFAQNMPNLTLNPAVIAGGTSAGFDAGSATWTSAGKDNIIPQVVESRGDLRFISREQLDDARAEMRKIIEENLPHTSAEITFTDLYPAMSITPENKRLLGVLDEVSQELGYGPVGPNQPGDRGAGDISFVAPHVASIDALGPWGGGSHTTQEWLDTEGFRKATKRTALLLYQIFQSHQRHPDGS</sequence>
<dbReference type="InterPro" id="IPR002933">
    <property type="entry name" value="Peptidase_M20"/>
</dbReference>
<name>A0A501PGM2_9PROT</name>
<dbReference type="PANTHER" id="PTHR43808">
    <property type="entry name" value="ACETYLORNITHINE DEACETYLASE"/>
    <property type="match status" value="1"/>
</dbReference>
<feature type="domain" description="Peptidase M20 dimerisation" evidence="5">
    <location>
        <begin position="166"/>
        <end position="284"/>
    </location>
</feature>
<dbReference type="PROSITE" id="PS00758">
    <property type="entry name" value="ARGE_DAPE_CPG2_1"/>
    <property type="match status" value="1"/>
</dbReference>
<dbReference type="OrthoDB" id="9776600at2"/>
<dbReference type="AlphaFoldDB" id="A0A501PGM2"/>
<evidence type="ECO:0000256" key="2">
    <source>
        <dbReference type="ARBA" id="ARBA00022723"/>
    </source>
</evidence>